<protein>
    <submittedName>
        <fullName evidence="1">Uncharacterized protein</fullName>
    </submittedName>
</protein>
<dbReference type="Proteomes" id="UP001206128">
    <property type="component" value="Unassembled WGS sequence"/>
</dbReference>
<sequence length="123" mass="13621">MIPQRTEFIEHLREIREYDWLTILDLIFLIREYSDIQEARAAFAAAGAAAVELVAEGVLVAGELDDRGDFHPWPSRTAEEAAARVNEGIAEMIRAGRNASPGAPCWFDFANKDRPAPPPNGTE</sequence>
<dbReference type="EMBL" id="JAMTCK010000003">
    <property type="protein sequence ID" value="MCP2164743.1"/>
    <property type="molecule type" value="Genomic_DNA"/>
</dbReference>
<keyword evidence="2" id="KW-1185">Reference proteome</keyword>
<accession>A0AAE3GEN3</accession>
<proteinExistence type="predicted"/>
<name>A0AAE3GEN3_9PSEU</name>
<comment type="caution">
    <text evidence="1">The sequence shown here is derived from an EMBL/GenBank/DDBJ whole genome shotgun (WGS) entry which is preliminary data.</text>
</comment>
<dbReference type="RefSeq" id="WP_253768765.1">
    <property type="nucleotide sequence ID" value="NZ_JAMTCK010000003.1"/>
</dbReference>
<evidence type="ECO:0000313" key="1">
    <source>
        <dbReference type="EMBL" id="MCP2164743.1"/>
    </source>
</evidence>
<dbReference type="AlphaFoldDB" id="A0AAE3GEN3"/>
<evidence type="ECO:0000313" key="2">
    <source>
        <dbReference type="Proteomes" id="UP001206128"/>
    </source>
</evidence>
<organism evidence="1 2">
    <name type="scientific">Goodfellowiella coeruleoviolacea</name>
    <dbReference type="NCBI Taxonomy" id="334858"/>
    <lineage>
        <taxon>Bacteria</taxon>
        <taxon>Bacillati</taxon>
        <taxon>Actinomycetota</taxon>
        <taxon>Actinomycetes</taxon>
        <taxon>Pseudonocardiales</taxon>
        <taxon>Pseudonocardiaceae</taxon>
        <taxon>Goodfellowiella</taxon>
    </lineage>
</organism>
<reference evidence="1" key="1">
    <citation type="submission" date="2022-06" db="EMBL/GenBank/DDBJ databases">
        <title>Genomic Encyclopedia of Archaeal and Bacterial Type Strains, Phase II (KMG-II): from individual species to whole genera.</title>
        <authorList>
            <person name="Goeker M."/>
        </authorList>
    </citation>
    <scope>NUCLEOTIDE SEQUENCE</scope>
    <source>
        <strain evidence="1">DSM 43935</strain>
    </source>
</reference>
<gene>
    <name evidence="1" type="ORF">LX83_001583</name>
</gene>